<keyword evidence="2" id="KW-0732">Signal</keyword>
<gene>
    <name evidence="3" type="ORF">BCV70DRAFT_105194</name>
</gene>
<organism evidence="3 4">
    <name type="scientific">Testicularia cyperi</name>
    <dbReference type="NCBI Taxonomy" id="1882483"/>
    <lineage>
        <taxon>Eukaryota</taxon>
        <taxon>Fungi</taxon>
        <taxon>Dikarya</taxon>
        <taxon>Basidiomycota</taxon>
        <taxon>Ustilaginomycotina</taxon>
        <taxon>Ustilaginomycetes</taxon>
        <taxon>Ustilaginales</taxon>
        <taxon>Anthracoideaceae</taxon>
        <taxon>Testicularia</taxon>
    </lineage>
</organism>
<name>A0A317XPD8_9BASI</name>
<evidence type="ECO:0000313" key="3">
    <source>
        <dbReference type="EMBL" id="PWZ00117.1"/>
    </source>
</evidence>
<feature type="region of interest" description="Disordered" evidence="1">
    <location>
        <begin position="27"/>
        <end position="74"/>
    </location>
</feature>
<dbReference type="InParanoid" id="A0A317XPD8"/>
<proteinExistence type="predicted"/>
<dbReference type="Proteomes" id="UP000246740">
    <property type="component" value="Unassembled WGS sequence"/>
</dbReference>
<evidence type="ECO:0000256" key="1">
    <source>
        <dbReference type="SAM" id="MobiDB-lite"/>
    </source>
</evidence>
<reference evidence="3 4" key="1">
    <citation type="journal article" date="2018" name="Mol. Biol. Evol.">
        <title>Broad Genomic Sampling Reveals a Smut Pathogenic Ancestry of the Fungal Clade Ustilaginomycotina.</title>
        <authorList>
            <person name="Kijpornyongpan T."/>
            <person name="Mondo S.J."/>
            <person name="Barry K."/>
            <person name="Sandor L."/>
            <person name="Lee J."/>
            <person name="Lipzen A."/>
            <person name="Pangilinan J."/>
            <person name="LaButti K."/>
            <person name="Hainaut M."/>
            <person name="Henrissat B."/>
            <person name="Grigoriev I.V."/>
            <person name="Spatafora J.W."/>
            <person name="Aime M.C."/>
        </authorList>
    </citation>
    <scope>NUCLEOTIDE SEQUENCE [LARGE SCALE GENOMIC DNA]</scope>
    <source>
        <strain evidence="3 4">MCA 3645</strain>
    </source>
</reference>
<feature type="chain" id="PRO_5016300744" evidence="2">
    <location>
        <begin position="21"/>
        <end position="361"/>
    </location>
</feature>
<evidence type="ECO:0000256" key="2">
    <source>
        <dbReference type="SAM" id="SignalP"/>
    </source>
</evidence>
<accession>A0A317XPD8</accession>
<dbReference type="AlphaFoldDB" id="A0A317XPD8"/>
<keyword evidence="4" id="KW-1185">Reference proteome</keyword>
<evidence type="ECO:0000313" key="4">
    <source>
        <dbReference type="Proteomes" id="UP000246740"/>
    </source>
</evidence>
<sequence>MRYILSVFVILLCTLPSVVSNERIRRAPVGGWSGDDGTDATPRLRSSSSSSRGRDQAVGTIQRPPSSSIDRFVPLPTIYRPPGEPGMPIPGSQAIPAQIPHSFGSTNDDLFLQHDVELLDRMPFRRKEYTRLSILPTDVTRYDFTLPDYYRLPSDYSENKKSYLHTVGQEKGFRIMLREEHLKLDGSHAPRYLEPAIPDLFFFLHLPAQQRDEQLTNQALLTADAAIQPNSFGRVAARPWMFNGQQLKALNTVLTRLRYVSKYKSYMEYPEPIEAKAFRSRLGRILGENEAAAKNGEPVEKFSNIVVKALTEVMDEHRPASIFSLFYPTRWDWDEQFPFLEQSHFLRHRNINVAEYLVRSF</sequence>
<protein>
    <submittedName>
        <fullName evidence="3">Uncharacterized protein</fullName>
    </submittedName>
</protein>
<dbReference type="EMBL" id="KZ819193">
    <property type="protein sequence ID" value="PWZ00117.1"/>
    <property type="molecule type" value="Genomic_DNA"/>
</dbReference>
<feature type="signal peptide" evidence="2">
    <location>
        <begin position="1"/>
        <end position="20"/>
    </location>
</feature>